<reference evidence="5" key="1">
    <citation type="submission" date="2022-10" db="EMBL/GenBank/DDBJ databases">
        <title>The WGS of Solirubrobacter phytolaccae KCTC 29190.</title>
        <authorList>
            <person name="Jiang Z."/>
        </authorList>
    </citation>
    <scope>NUCLEOTIDE SEQUENCE</scope>
    <source>
        <strain evidence="5">KCTC 29190</strain>
    </source>
</reference>
<evidence type="ECO:0000256" key="3">
    <source>
        <dbReference type="ARBA" id="ARBA00040298"/>
    </source>
</evidence>
<comment type="function">
    <text evidence="1">Probable oxidoreductase that may play a role as regulator of mitochondrial function.</text>
</comment>
<dbReference type="InterPro" id="IPR036188">
    <property type="entry name" value="FAD/NAD-bd_sf"/>
</dbReference>
<proteinExistence type="predicted"/>
<dbReference type="Gene3D" id="3.50.50.60">
    <property type="entry name" value="FAD/NAD(P)-binding domain"/>
    <property type="match status" value="2"/>
</dbReference>
<dbReference type="Pfam" id="PF01593">
    <property type="entry name" value="Amino_oxidase"/>
    <property type="match status" value="1"/>
</dbReference>
<dbReference type="EMBL" id="JAPDDP010000047">
    <property type="protein sequence ID" value="MDA0183154.1"/>
    <property type="molecule type" value="Genomic_DNA"/>
</dbReference>
<feature type="domain" description="Amine oxidase" evidence="4">
    <location>
        <begin position="13"/>
        <end position="481"/>
    </location>
</feature>
<accession>A0A9X3S997</accession>
<dbReference type="PANTHER" id="PTHR10668:SF105">
    <property type="entry name" value="DEHYDROGENASE-RELATED"/>
    <property type="match status" value="1"/>
</dbReference>
<evidence type="ECO:0000313" key="5">
    <source>
        <dbReference type="EMBL" id="MDA0183154.1"/>
    </source>
</evidence>
<comment type="caution">
    <text evidence="5">The sequence shown here is derived from an EMBL/GenBank/DDBJ whole genome shotgun (WGS) entry which is preliminary data.</text>
</comment>
<dbReference type="InterPro" id="IPR002937">
    <property type="entry name" value="Amino_oxidase"/>
</dbReference>
<organism evidence="5 6">
    <name type="scientific">Solirubrobacter phytolaccae</name>
    <dbReference type="NCBI Taxonomy" id="1404360"/>
    <lineage>
        <taxon>Bacteria</taxon>
        <taxon>Bacillati</taxon>
        <taxon>Actinomycetota</taxon>
        <taxon>Thermoleophilia</taxon>
        <taxon>Solirubrobacterales</taxon>
        <taxon>Solirubrobacteraceae</taxon>
        <taxon>Solirubrobacter</taxon>
    </lineage>
</organism>
<dbReference type="SUPFAM" id="SSF51905">
    <property type="entry name" value="FAD/NAD(P)-binding domain"/>
    <property type="match status" value="1"/>
</dbReference>
<comment type="subunit">
    <text evidence="2">Interacts with COX5B; this interaction may contribute to localize PYROXD2 to the inner face of the inner mitochondrial membrane.</text>
</comment>
<gene>
    <name evidence="5" type="ORF">OJ997_22785</name>
</gene>
<sequence>MSDAVVIGAGPNGLAAAIRLAEAGRQVLILEASDAPGGAVRTEELTLPGFKHDTFSSVYPASAASPVFGRMPLAEHGLEWVHPEAAYAHPLPNGEAKLLYGSLLRTAESLGPVDGPKWVKFAKPFLDNFEAVKATMLTGFPPVGGPIKLLTGAGPLRLLDFARLLPGSAVGLGKRLFEDQGSRAWLYGAAMHGDTPPDGAGSAIAAFYLNLLGHAVGWPSPKGGAQHLTDALVSYFESLGGEIRTNARVTRITSANGRVTGVETADERFEAKTVIGDVMPGALTKMADLPKWYSTALNRYIIGASTVKVDWALDGQIPWANPAVSGAGTVHVAGGEDEFLHSVKQAHDGLSDHPFLLLGQQSVADPTRAPEGKHTAWAYTHGPQQGVDWERDTPLVVERMEAQVERFAPGFRDRILARHVLSPAGLEARNPNLVGGDVGGGSYRLHQVVFRPLPKLTPYSTPLKGLFIGSAAAFPGGAVHGVPGDAAARAALK</sequence>
<keyword evidence="6" id="KW-1185">Reference proteome</keyword>
<evidence type="ECO:0000259" key="4">
    <source>
        <dbReference type="Pfam" id="PF01593"/>
    </source>
</evidence>
<protein>
    <recommendedName>
        <fullName evidence="3">Pyridine nucleotide-disulfide oxidoreductase domain-containing protein 2</fullName>
    </recommendedName>
</protein>
<dbReference type="PANTHER" id="PTHR10668">
    <property type="entry name" value="PHYTOENE DEHYDROGENASE"/>
    <property type="match status" value="1"/>
</dbReference>
<evidence type="ECO:0000313" key="6">
    <source>
        <dbReference type="Proteomes" id="UP001147653"/>
    </source>
</evidence>
<evidence type="ECO:0000256" key="1">
    <source>
        <dbReference type="ARBA" id="ARBA00037217"/>
    </source>
</evidence>
<dbReference type="Proteomes" id="UP001147653">
    <property type="component" value="Unassembled WGS sequence"/>
</dbReference>
<dbReference type="PRINTS" id="PR00411">
    <property type="entry name" value="PNDRDTASEI"/>
</dbReference>
<evidence type="ECO:0000256" key="2">
    <source>
        <dbReference type="ARBA" id="ARBA00038825"/>
    </source>
</evidence>
<dbReference type="AlphaFoldDB" id="A0A9X3S997"/>
<dbReference type="GO" id="GO:0016491">
    <property type="term" value="F:oxidoreductase activity"/>
    <property type="evidence" value="ECO:0007669"/>
    <property type="project" value="InterPro"/>
</dbReference>
<name>A0A9X3S997_9ACTN</name>
<dbReference type="RefSeq" id="WP_270027547.1">
    <property type="nucleotide sequence ID" value="NZ_JAPDDP010000047.1"/>
</dbReference>